<feature type="domain" description="Phytase-like" evidence="2">
    <location>
        <begin position="69"/>
        <end position="322"/>
    </location>
</feature>
<organism evidence="3 4">
    <name type="scientific">Consotaella salsifontis</name>
    <dbReference type="NCBI Taxonomy" id="1365950"/>
    <lineage>
        <taxon>Bacteria</taxon>
        <taxon>Pseudomonadati</taxon>
        <taxon>Pseudomonadota</taxon>
        <taxon>Alphaproteobacteria</taxon>
        <taxon>Hyphomicrobiales</taxon>
        <taxon>Aurantimonadaceae</taxon>
        <taxon>Consotaella</taxon>
    </lineage>
</organism>
<dbReference type="EMBL" id="FUXL01000005">
    <property type="protein sequence ID" value="SKA05233.1"/>
    <property type="molecule type" value="Genomic_DNA"/>
</dbReference>
<reference evidence="3 4" key="1">
    <citation type="submission" date="2017-02" db="EMBL/GenBank/DDBJ databases">
        <authorList>
            <person name="Peterson S.W."/>
        </authorList>
    </citation>
    <scope>NUCLEOTIDE SEQUENCE [LARGE SCALE GENOMIC DNA]</scope>
    <source>
        <strain evidence="3 4">USBA 369</strain>
    </source>
</reference>
<dbReference type="Proteomes" id="UP000190135">
    <property type="component" value="Unassembled WGS sequence"/>
</dbReference>
<feature type="signal peptide" evidence="1">
    <location>
        <begin position="1"/>
        <end position="21"/>
    </location>
</feature>
<dbReference type="AlphaFoldDB" id="A0A1T4QN90"/>
<name>A0A1T4QN90_9HYPH</name>
<evidence type="ECO:0000259" key="2">
    <source>
        <dbReference type="Pfam" id="PF13449"/>
    </source>
</evidence>
<feature type="chain" id="PRO_5010582824" description="Phytase-like domain-containing protein" evidence="1">
    <location>
        <begin position="22"/>
        <end position="345"/>
    </location>
</feature>
<accession>A0A1T4QN90</accession>
<dbReference type="STRING" id="1365950.SAMN05428963_105145"/>
<dbReference type="PIRSF" id="PIRSF031900">
    <property type="entry name" value="UCP031900"/>
    <property type="match status" value="1"/>
</dbReference>
<dbReference type="Pfam" id="PF13449">
    <property type="entry name" value="Phytase-like"/>
    <property type="match status" value="1"/>
</dbReference>
<keyword evidence="1" id="KW-0732">Signal</keyword>
<keyword evidence="4" id="KW-1185">Reference proteome</keyword>
<evidence type="ECO:0000256" key="1">
    <source>
        <dbReference type="SAM" id="SignalP"/>
    </source>
</evidence>
<dbReference type="InterPro" id="IPR027372">
    <property type="entry name" value="Phytase-like_dom"/>
</dbReference>
<evidence type="ECO:0000313" key="3">
    <source>
        <dbReference type="EMBL" id="SKA05233.1"/>
    </source>
</evidence>
<evidence type="ECO:0000313" key="4">
    <source>
        <dbReference type="Proteomes" id="UP000190135"/>
    </source>
</evidence>
<protein>
    <recommendedName>
        <fullName evidence="2">Phytase-like domain-containing protein</fullName>
    </recommendedName>
</protein>
<sequence length="345" mass="37242">MRARRAAIVLAGVLLATALPAGSAGSAPEFGAIEVSARPIRQFDSGSQKTRFGKLTFVGGLELRSSNSRFGSLSAFRFTDSKGRFLAVSDTGLWIEGRLLRDEDGRPAEIREARIEPILDADGQPATAKRAVDAESLAIFEGQAVVGFEGVTRIATYSPAADPARGRAHLWPLPIPRKELRANQGLEAIATPPASSPLAGKLVTVSEHSLDASGNLLAAIFDSQTSALFSVRRDENWDVSDGAFLPEGDLLLLERRYTGILHGIDMRIRRVAGQAIRPGALVDGPVIMEADLSQEIDNMEGLEVSLDPDGTPRLTLVSDDNGNFFQRTLLLEFRLEETAGRQTRR</sequence>
<dbReference type="InterPro" id="IPR014567">
    <property type="entry name" value="UCP031900"/>
</dbReference>
<gene>
    <name evidence="3" type="ORF">SAMN05428963_105145</name>
</gene>
<dbReference type="RefSeq" id="WP_078708051.1">
    <property type="nucleotide sequence ID" value="NZ_FUXL01000005.1"/>
</dbReference>
<proteinExistence type="predicted"/>